<dbReference type="Proteomes" id="UP000755585">
    <property type="component" value="Unassembled WGS sequence"/>
</dbReference>
<dbReference type="PROSITE" id="PS51257">
    <property type="entry name" value="PROKAR_LIPOPROTEIN"/>
    <property type="match status" value="1"/>
</dbReference>
<organism evidence="3 4">
    <name type="scientific">Kribbella aluminosa</name>
    <dbReference type="NCBI Taxonomy" id="416017"/>
    <lineage>
        <taxon>Bacteria</taxon>
        <taxon>Bacillati</taxon>
        <taxon>Actinomycetota</taxon>
        <taxon>Actinomycetes</taxon>
        <taxon>Propionibacteriales</taxon>
        <taxon>Kribbellaceae</taxon>
        <taxon>Kribbella</taxon>
    </lineage>
</organism>
<protein>
    <recommendedName>
        <fullName evidence="5">Lipoprotein</fullName>
    </recommendedName>
</protein>
<evidence type="ECO:0000256" key="1">
    <source>
        <dbReference type="SAM" id="MobiDB-lite"/>
    </source>
</evidence>
<feature type="compositionally biased region" description="Low complexity" evidence="1">
    <location>
        <begin position="23"/>
        <end position="43"/>
    </location>
</feature>
<reference evidence="3 4" key="1">
    <citation type="submission" date="2021-03" db="EMBL/GenBank/DDBJ databases">
        <title>Sequencing the genomes of 1000 actinobacteria strains.</title>
        <authorList>
            <person name="Klenk H.-P."/>
        </authorList>
    </citation>
    <scope>NUCLEOTIDE SEQUENCE [LARGE SCALE GENOMIC DNA]</scope>
    <source>
        <strain evidence="3 4">DSM 18824</strain>
    </source>
</reference>
<dbReference type="RefSeq" id="WP_209695168.1">
    <property type="nucleotide sequence ID" value="NZ_JAGINT010000001.1"/>
</dbReference>
<keyword evidence="4" id="KW-1185">Reference proteome</keyword>
<keyword evidence="2" id="KW-0732">Signal</keyword>
<evidence type="ECO:0008006" key="5">
    <source>
        <dbReference type="Google" id="ProtNLM"/>
    </source>
</evidence>
<dbReference type="EMBL" id="JAGINT010000001">
    <property type="protein sequence ID" value="MBP2352416.1"/>
    <property type="molecule type" value="Genomic_DNA"/>
</dbReference>
<gene>
    <name evidence="3" type="ORF">JOF29_003499</name>
</gene>
<feature type="chain" id="PRO_5046699976" description="Lipoprotein" evidence="2">
    <location>
        <begin position="20"/>
        <end position="132"/>
    </location>
</feature>
<evidence type="ECO:0000256" key="2">
    <source>
        <dbReference type="SAM" id="SignalP"/>
    </source>
</evidence>
<name>A0ABS4UL86_9ACTN</name>
<feature type="signal peptide" evidence="2">
    <location>
        <begin position="1"/>
        <end position="19"/>
    </location>
</feature>
<proteinExistence type="predicted"/>
<accession>A0ABS4UL86</accession>
<feature type="region of interest" description="Disordered" evidence="1">
    <location>
        <begin position="23"/>
        <end position="51"/>
    </location>
</feature>
<comment type="caution">
    <text evidence="3">The sequence shown here is derived from an EMBL/GenBank/DDBJ whole genome shotgun (WGS) entry which is preliminary data.</text>
</comment>
<evidence type="ECO:0000313" key="3">
    <source>
        <dbReference type="EMBL" id="MBP2352416.1"/>
    </source>
</evidence>
<evidence type="ECO:0000313" key="4">
    <source>
        <dbReference type="Proteomes" id="UP000755585"/>
    </source>
</evidence>
<sequence length="132" mass="13706">MIVMRKVLTVVAVAALLVACGNESTTGGQPSMTPSTSSSSGPASPGGGPAELAKADLVKRLGVDAAVVKVVSSDEVTWPDGSLGCPEPGMRYTQMLVQGNRTILEVDGKQYAYHSSAYRAPFLCEHPTPTAR</sequence>